<protein>
    <recommendedName>
        <fullName evidence="4">Acetophenone carboxylase gamma subunit</fullName>
    </recommendedName>
</protein>
<dbReference type="GO" id="GO:0006749">
    <property type="term" value="P:glutathione metabolic process"/>
    <property type="evidence" value="ECO:0007669"/>
    <property type="project" value="TreeGrafter"/>
</dbReference>
<gene>
    <name evidence="3" type="ORF">SDC9_40914</name>
</gene>
<evidence type="ECO:0008006" key="4">
    <source>
        <dbReference type="Google" id="ProtNLM"/>
    </source>
</evidence>
<dbReference type="InterPro" id="IPR002821">
    <property type="entry name" value="Hydantoinase_A"/>
</dbReference>
<feature type="domain" description="Hydantoinase/oxoprolinase N-terminal" evidence="2">
    <location>
        <begin position="13"/>
        <end position="139"/>
    </location>
</feature>
<evidence type="ECO:0000313" key="3">
    <source>
        <dbReference type="EMBL" id="MPL94758.1"/>
    </source>
</evidence>
<organism evidence="3">
    <name type="scientific">bioreactor metagenome</name>
    <dbReference type="NCBI Taxonomy" id="1076179"/>
    <lineage>
        <taxon>unclassified sequences</taxon>
        <taxon>metagenomes</taxon>
        <taxon>ecological metagenomes</taxon>
    </lineage>
</organism>
<proteinExistence type="predicted"/>
<dbReference type="InterPro" id="IPR008040">
    <property type="entry name" value="Hydant_A_N"/>
</dbReference>
<dbReference type="PANTHER" id="PTHR11365:SF2">
    <property type="entry name" value="5-OXOPROLINASE"/>
    <property type="match status" value="1"/>
</dbReference>
<dbReference type="GO" id="GO:0017168">
    <property type="term" value="F:5-oxoprolinase (ATP-hydrolyzing) activity"/>
    <property type="evidence" value="ECO:0007669"/>
    <property type="project" value="TreeGrafter"/>
</dbReference>
<reference evidence="3" key="1">
    <citation type="submission" date="2019-08" db="EMBL/GenBank/DDBJ databases">
        <authorList>
            <person name="Kucharzyk K."/>
            <person name="Murdoch R.W."/>
            <person name="Higgins S."/>
            <person name="Loffler F."/>
        </authorList>
    </citation>
    <scope>NUCLEOTIDE SEQUENCE</scope>
</reference>
<accession>A0A644VTR7</accession>
<dbReference type="InterPro" id="IPR043129">
    <property type="entry name" value="ATPase_NBD"/>
</dbReference>
<dbReference type="GO" id="GO:0005829">
    <property type="term" value="C:cytosol"/>
    <property type="evidence" value="ECO:0007669"/>
    <property type="project" value="TreeGrafter"/>
</dbReference>
<feature type="domain" description="Hydantoinase A/oxoprolinase" evidence="1">
    <location>
        <begin position="195"/>
        <end position="473"/>
    </location>
</feature>
<evidence type="ECO:0000259" key="1">
    <source>
        <dbReference type="Pfam" id="PF01968"/>
    </source>
</evidence>
<dbReference type="PANTHER" id="PTHR11365">
    <property type="entry name" value="5-OXOPROLINASE RELATED"/>
    <property type="match status" value="1"/>
</dbReference>
<dbReference type="Pfam" id="PF01968">
    <property type="entry name" value="Hydantoinase_A"/>
    <property type="match status" value="1"/>
</dbReference>
<dbReference type="InterPro" id="IPR045079">
    <property type="entry name" value="Oxoprolinase-like"/>
</dbReference>
<dbReference type="Pfam" id="PF05378">
    <property type="entry name" value="Hydant_A_N"/>
    <property type="match status" value="1"/>
</dbReference>
<name>A0A644VTR7_9ZZZZ</name>
<sequence length="572" mass="61373">MYIPEEVMLLMLLGIDVGGTFTDAVLIDNGAIYALAKSQTTQENVLPGILAALDLVLDEAKVNLPSDMKVLASQITRVVISSTIVTNALLEGKTDKVFLAVMAGPGMSTKGQFPVEPYLAKGYIDHRGKISATEAIDYNIVAQMCDDKKIAAVSGKFAVRNQINEKALSRDLNVFRFLKIFSGSELSGELNFVRRTNTAYFSAAVYTKYVEFIKQIKKSMTERNIDAPVYVLKADGGALPLEAALEQPIESIFTGPAASVLGIEAIAPPNRRAISLDVGGTTTDIAFWENGQPLMAKKGASVAGFNTSVHTYHMQSLGVGGDSAVNRTKDGFLVGPARAGIAMALGGNVPTLSDALITIGLVNFGDSDLAGQAMKLYAVEQESTVDVAKAIVDVAVKKIENTIDEMLKQWSVQPVYTVDDIITGSLFKPELLIGVGGAAPGLIKLLGERMHLPVEIPEGAMVANAIGAALAKPTLVATLRADTTEDYYIIPEAGIKAKLPGGFNQYKAQELLTAWLQKEAAKWQIIAQDTEIVAYEEFATIHDYYSSGKIIYLKMQLAPGILYRVAGREVSL</sequence>
<dbReference type="SUPFAM" id="SSF53067">
    <property type="entry name" value="Actin-like ATPase domain"/>
    <property type="match status" value="1"/>
</dbReference>
<dbReference type="EMBL" id="VSSQ01000440">
    <property type="protein sequence ID" value="MPL94758.1"/>
    <property type="molecule type" value="Genomic_DNA"/>
</dbReference>
<comment type="caution">
    <text evidence="3">The sequence shown here is derived from an EMBL/GenBank/DDBJ whole genome shotgun (WGS) entry which is preliminary data.</text>
</comment>
<dbReference type="AlphaFoldDB" id="A0A644VTR7"/>
<evidence type="ECO:0000259" key="2">
    <source>
        <dbReference type="Pfam" id="PF05378"/>
    </source>
</evidence>